<dbReference type="RefSeq" id="WP_025311418.1">
    <property type="nucleotide sequence ID" value="NZ_CP004372.1"/>
</dbReference>
<protein>
    <submittedName>
        <fullName evidence="1">Uncharacterized protein</fullName>
    </submittedName>
</protein>
<dbReference type="HOGENOM" id="CLU_1495128_0_0_5"/>
<dbReference type="KEGG" id="red:roselon_01166"/>
<dbReference type="Pfam" id="PF11319">
    <property type="entry name" value="VasI"/>
    <property type="match status" value="1"/>
</dbReference>
<organism evidence="1 2">
    <name type="scientific">Roseicyclus elongatus DSM 19469</name>
    <dbReference type="NCBI Taxonomy" id="1294273"/>
    <lineage>
        <taxon>Bacteria</taxon>
        <taxon>Pseudomonadati</taxon>
        <taxon>Pseudomonadota</taxon>
        <taxon>Alphaproteobacteria</taxon>
        <taxon>Rhodobacterales</taxon>
        <taxon>Roseobacteraceae</taxon>
        <taxon>Roseicyclus</taxon>
    </lineage>
</organism>
<keyword evidence="2" id="KW-1185">Reference proteome</keyword>
<dbReference type="Proteomes" id="UP000019593">
    <property type="component" value="Chromosome"/>
</dbReference>
<gene>
    <name evidence="1" type="ORF">roselon_01166</name>
</gene>
<evidence type="ECO:0000313" key="1">
    <source>
        <dbReference type="EMBL" id="AHM03557.1"/>
    </source>
</evidence>
<reference evidence="1 2" key="1">
    <citation type="submission" date="2013-03" db="EMBL/GenBank/DDBJ databases">
        <authorList>
            <person name="Fiebig A."/>
            <person name="Goeker M."/>
            <person name="Klenk H.-P.P."/>
        </authorList>
    </citation>
    <scope>NUCLEOTIDE SEQUENCE [LARGE SCALE GENOMIC DNA]</scope>
    <source>
        <strain evidence="2">DSM 19469</strain>
    </source>
</reference>
<dbReference type="EMBL" id="CP004372">
    <property type="protein sequence ID" value="AHM03557.1"/>
    <property type="molecule type" value="Genomic_DNA"/>
</dbReference>
<dbReference type="AlphaFoldDB" id="W8S0A3"/>
<dbReference type="InterPro" id="IPR017738">
    <property type="entry name" value="T6SS-assoc_VCA0118"/>
</dbReference>
<sequence>MSLVPSTVLALDDLPLCSEETVGIECVERREEIGPWEIVEVVPPVGTQNALVMASLSFQDLPGIFARSAPAELVLSCIENTTRIEVRFGENFMSDVGAYGTLIYKLDDDTPISLEAAVSADNTALGLYSGADSIPLIRSFFGGERLLVSATSFTGRTLNAIFSIEGMETAIEPLRDLCNW</sequence>
<evidence type="ECO:0000313" key="2">
    <source>
        <dbReference type="Proteomes" id="UP000019593"/>
    </source>
</evidence>
<proteinExistence type="predicted"/>
<accession>W8S0A3</accession>
<name>W8S0A3_9RHOB</name>